<gene>
    <name evidence="1" type="ORF">K3G42_027842</name>
</gene>
<protein>
    <submittedName>
        <fullName evidence="1">Uncharacterized protein</fullName>
    </submittedName>
</protein>
<dbReference type="EMBL" id="CM037619">
    <property type="protein sequence ID" value="KAH8008092.1"/>
    <property type="molecule type" value="Genomic_DNA"/>
</dbReference>
<sequence length="122" mass="13909">MAVCKRCSFGGERKWRGVLTLCRQGYEDKSPWALAGRSCILVSWQGKREFPHAAHIITTLGYSVFTHKFLALESPWGISTVFHTQQLKRKINLPNAGNIYKDTVQRFLFFKVCNLSQTVSIS</sequence>
<proteinExistence type="predicted"/>
<dbReference type="Proteomes" id="UP000827872">
    <property type="component" value="Linkage Group LG06"/>
</dbReference>
<accession>A0ACB8FRV8</accession>
<organism evidence="1 2">
    <name type="scientific">Sphaerodactylus townsendi</name>
    <dbReference type="NCBI Taxonomy" id="933632"/>
    <lineage>
        <taxon>Eukaryota</taxon>
        <taxon>Metazoa</taxon>
        <taxon>Chordata</taxon>
        <taxon>Craniata</taxon>
        <taxon>Vertebrata</taxon>
        <taxon>Euteleostomi</taxon>
        <taxon>Lepidosauria</taxon>
        <taxon>Squamata</taxon>
        <taxon>Bifurcata</taxon>
        <taxon>Gekkota</taxon>
        <taxon>Sphaerodactylidae</taxon>
        <taxon>Sphaerodactylus</taxon>
    </lineage>
</organism>
<reference evidence="1" key="1">
    <citation type="submission" date="2021-08" db="EMBL/GenBank/DDBJ databases">
        <title>The first chromosome-level gecko genome reveals the dynamic sex chromosomes of Neotropical dwarf geckos (Sphaerodactylidae: Sphaerodactylus).</title>
        <authorList>
            <person name="Pinto B.J."/>
            <person name="Keating S.E."/>
            <person name="Gamble T."/>
        </authorList>
    </citation>
    <scope>NUCLEOTIDE SEQUENCE</scope>
    <source>
        <strain evidence="1">TG3544</strain>
    </source>
</reference>
<keyword evidence="2" id="KW-1185">Reference proteome</keyword>
<evidence type="ECO:0000313" key="1">
    <source>
        <dbReference type="EMBL" id="KAH8008092.1"/>
    </source>
</evidence>
<name>A0ACB8FRV8_9SAUR</name>
<comment type="caution">
    <text evidence="1">The sequence shown here is derived from an EMBL/GenBank/DDBJ whole genome shotgun (WGS) entry which is preliminary data.</text>
</comment>
<evidence type="ECO:0000313" key="2">
    <source>
        <dbReference type="Proteomes" id="UP000827872"/>
    </source>
</evidence>